<accession>A0A3B4Y0X4</accession>
<dbReference type="InterPro" id="IPR055405">
    <property type="entry name" value="ARM_KNTC1_3rd"/>
</dbReference>
<dbReference type="Ensembl" id="ENSSLDT00000023664.1">
    <property type="protein sequence ID" value="ENSSLDP00000022927.1"/>
    <property type="gene ID" value="ENSSLDG00000017822.1"/>
</dbReference>
<dbReference type="GO" id="GO:0005737">
    <property type="term" value="C:cytoplasm"/>
    <property type="evidence" value="ECO:0007669"/>
    <property type="project" value="TreeGrafter"/>
</dbReference>
<dbReference type="PANTHER" id="PTHR15688">
    <property type="entry name" value="KINETOCHORE-ASSOCIATED PROTEIN 1"/>
    <property type="match status" value="1"/>
</dbReference>
<proteinExistence type="predicted"/>
<feature type="domain" description="KNTC1 first ARM-repeats" evidence="6">
    <location>
        <begin position="214"/>
        <end position="447"/>
    </location>
</feature>
<dbReference type="InterPro" id="IPR055403">
    <property type="entry name" value="ARM_KNTC1_1st"/>
</dbReference>
<feature type="domain" description="RZZ complex subunit KNTC1/ROD C-terminal" evidence="2">
    <location>
        <begin position="1328"/>
        <end position="1839"/>
    </location>
</feature>
<feature type="domain" description="KNTC1 third ARM-repeats" evidence="4">
    <location>
        <begin position="1068"/>
        <end position="1280"/>
    </location>
</feature>
<feature type="region of interest" description="Disordered" evidence="1">
    <location>
        <begin position="782"/>
        <end position="804"/>
    </location>
</feature>
<dbReference type="PANTHER" id="PTHR15688:SF1">
    <property type="entry name" value="KINETOCHORE-ASSOCIATED PROTEIN 1"/>
    <property type="match status" value="1"/>
</dbReference>
<evidence type="ECO:0000259" key="6">
    <source>
        <dbReference type="Pfam" id="PF24520"/>
    </source>
</evidence>
<evidence type="ECO:0000259" key="3">
    <source>
        <dbReference type="Pfam" id="PF24506"/>
    </source>
</evidence>
<evidence type="ECO:0000313" key="8">
    <source>
        <dbReference type="Proteomes" id="UP000261360"/>
    </source>
</evidence>
<evidence type="ECO:0000259" key="2">
    <source>
        <dbReference type="Pfam" id="PF10493"/>
    </source>
</evidence>
<name>A0A3B4Y0X4_SERLL</name>
<feature type="domain" description="KNTC1 N-terminal" evidence="3">
    <location>
        <begin position="48"/>
        <end position="92"/>
    </location>
</feature>
<dbReference type="GO" id="GO:0000070">
    <property type="term" value="P:mitotic sister chromatid segregation"/>
    <property type="evidence" value="ECO:0007669"/>
    <property type="project" value="TreeGrafter"/>
</dbReference>
<dbReference type="InterPro" id="IPR055402">
    <property type="entry name" value="KNTC1_N"/>
</dbReference>
<keyword evidence="8" id="KW-1185">Reference proteome</keyword>
<evidence type="ECO:0000256" key="1">
    <source>
        <dbReference type="SAM" id="MobiDB-lite"/>
    </source>
</evidence>
<evidence type="ECO:0000259" key="5">
    <source>
        <dbReference type="Pfam" id="PF24516"/>
    </source>
</evidence>
<dbReference type="GO" id="GO:0007094">
    <property type="term" value="P:mitotic spindle assembly checkpoint signaling"/>
    <property type="evidence" value="ECO:0007669"/>
    <property type="project" value="TreeGrafter"/>
</dbReference>
<reference evidence="7" key="2">
    <citation type="submission" date="2025-09" db="UniProtKB">
        <authorList>
            <consortium name="Ensembl"/>
        </authorList>
    </citation>
    <scope>IDENTIFICATION</scope>
</reference>
<dbReference type="Pfam" id="PF24520">
    <property type="entry name" value="ARM_KNTC1_1st"/>
    <property type="match status" value="1"/>
</dbReference>
<dbReference type="Pfam" id="PF24515">
    <property type="entry name" value="ARM_KNTC1_3rd"/>
    <property type="match status" value="1"/>
</dbReference>
<dbReference type="STRING" id="1841481.ENSSLDP00000022927"/>
<reference evidence="7" key="1">
    <citation type="submission" date="2025-08" db="UniProtKB">
        <authorList>
            <consortium name="Ensembl"/>
        </authorList>
    </citation>
    <scope>IDENTIFICATION</scope>
</reference>
<dbReference type="GO" id="GO:0031267">
    <property type="term" value="F:small GTPase binding"/>
    <property type="evidence" value="ECO:0007669"/>
    <property type="project" value="TreeGrafter"/>
</dbReference>
<dbReference type="InterPro" id="IPR055404">
    <property type="entry name" value="ARM_KNTC1_2nd"/>
</dbReference>
<organism evidence="7 8">
    <name type="scientific">Seriola lalandi dorsalis</name>
    <dbReference type="NCBI Taxonomy" id="1841481"/>
    <lineage>
        <taxon>Eukaryota</taxon>
        <taxon>Metazoa</taxon>
        <taxon>Chordata</taxon>
        <taxon>Craniata</taxon>
        <taxon>Vertebrata</taxon>
        <taxon>Euteleostomi</taxon>
        <taxon>Actinopterygii</taxon>
        <taxon>Neopterygii</taxon>
        <taxon>Teleostei</taxon>
        <taxon>Neoteleostei</taxon>
        <taxon>Acanthomorphata</taxon>
        <taxon>Carangaria</taxon>
        <taxon>Carangiformes</taxon>
        <taxon>Carangidae</taxon>
        <taxon>Seriola</taxon>
    </lineage>
</organism>
<dbReference type="GeneTree" id="ENSGT00390000007883"/>
<dbReference type="Pfam" id="PF24516">
    <property type="entry name" value="ARM_KNTC1_2nd"/>
    <property type="match status" value="1"/>
</dbReference>
<dbReference type="Proteomes" id="UP000261360">
    <property type="component" value="Unplaced"/>
</dbReference>
<dbReference type="GO" id="GO:0005828">
    <property type="term" value="C:kinetochore microtubule"/>
    <property type="evidence" value="ECO:0007669"/>
    <property type="project" value="TreeGrafter"/>
</dbReference>
<dbReference type="Pfam" id="PF24506">
    <property type="entry name" value="KNTC1_N"/>
    <property type="match status" value="2"/>
</dbReference>
<sequence>MATWSDVELLTNEDTNTVRLGSVSREENCSGLYQVDTLVKISTPNEVMFEFKTDVDAIDVCLEGQFLLVCERNGNLHLIYVPHKRILLTRKYCARIVTSPYDNFKGVRKMVVVENLLYLLDTEDVLSLWDLHFLVMIHCWPDLAIHDFELTTECGSPISSVVVRCFTEALPENRYLILIPGHFSTVVAVCATIMCTMSVQSNLLYFSILPRLSRLLHKHMFEEAEKFAITFELDLELVYKVKLDFVLEQLASASVGGYGQDVWSELVDEAKTNLMKITDEQYVVEYCLKAPWPTFDTAEKMLNHAATRYSSLQIQEALARLATFCSLHGLENFNGIAWIEFLNSTDNLGDILTHLREGDMKGAQLLWLRYEVAKFAAVFDESKLEDVLSAIPEDLPSQDLCPWFRTVFVPFVRRVLPTRQKILARWLEQRARNLELTEKGAWPQNGLDLAVLGLPSLWTWMKSDDNYSAEEVENLKSLVSNLRQLLDLHHKYNCRLSLSVFEKGSVRSVAFLMLDKVPAPELIAATVENSILPYAEEHEIPFDELLLQYIKDLLERCSSQTTTLFTEWEAKAVAVLGCITDTNLMVDAVLEIMQKAVVPWSNVVEKLVQQYLEMDGPKQELLKESYRLMEIRKLLRGYGIRNFNLSNSTQIMTLIRYILKQDLPMSLEDSLTLAEAYKLPTSQINYLYLIQLIGHSKECMTVLKRLSTVEAECVVERLTSWARLQLEDKVHISDEVRRGNMRCPFCLFLQEDFDVFFTPSNYEDSNIRKQIQEHHITAYENTRGRTSSKGKAMTTPVVANDPDGKTKTISTEAGLRRLGRQLQRSEQELWSDLALRALGVGKETDGACCCNLLILFFTGKVLFTAAKTLCQMLEADVPMVIPNNMDLPAVIHDLACQAITVCHSDLLLDCLELCKCTRIAMDVYHQCQLSDNYGFIAKAEKDRYSQWSFQDVFKEDCIVLDPVSVLPVQYEITNYTKLYPLDCSCLSHCSFEDGSNYLQPLLGPLTNMLQMLQECSQLELALRVLVNSYGSCLQHVTSNVMDIKLCVQKYNICLNDLRKTTTSSVNAVAVALLNKVFNWRVVDHEFAIGLCTLLSKAEVFKILWKVIDNTWQNYDKILSVAKIGANLCCLYDEAEEQKKFLSVITDAEWGIKLGKLEISIQPVFRQRPEMKRNLIPVLVKNRKITPDIILEYCSTFGLDRDCVINQYITTLLLLQEDEEGAGDLGAGPEEVQPLCHADALERVLQIIPMLHNTNELTDSLCAAFFKLSPYNYERIEVVLKIIQAADENVTSFSISQAMGLLQHLKSYKRVSPPSDVENTYLLENSLLPNLLSNSRLPFHLLLQTKHFWKIISPELSEETFPTLLLISKLMKVSLDKLYMSAANHVFEKKMKPLLLEQRKKGHGHGYNKETFKVAKTMMKYIHCIQSLEWAAATAHKITQELPPGYEKTQSLRFCLALGDAWLKDPNLEVCIRETFLSKLKMQFQRSATENMLIASQLNSPEHLKLTGLPAKLIVALYEHSSVEQRYRDSGGQTYPDIHAAVKEIATVNNVDLLKIRNMMLEKWICKTGPAVAKVCLCLSLPLTVSVHFLFHLVALCFTKFVSIVSSGPRLTFCHRTRALLCLVRLTDSDTLEARLQIPRTKIQYYLKCYMFVSQLEALNIPYTVQSFLSSPKEGLVKGLWKNHSHEPQAVRLVADLCLEYQVYDPQLWNSLLQKLLGFNLVRKHLFNADRLICFLLTASVPLSPDQQYLSARDIVCICGAFFPRCPFLLNLDLIGIANRFAQFNLPAFALGTLLLIPCADKKAQQIQGFLSVCNPVTVLEQVEDLMNTGELAGIPSQVRCEFRLNSFTSDSFNVLLSQDDADSLIHDYMKHREHQRGKTLTNRSPSPSCLKVTEDDILAPV</sequence>
<protein>
    <submittedName>
        <fullName evidence="7">Kinetochore associated 1</fullName>
    </submittedName>
</protein>
<dbReference type="GO" id="GO:1990423">
    <property type="term" value="C:RZZ complex"/>
    <property type="evidence" value="ECO:0007669"/>
    <property type="project" value="TreeGrafter"/>
</dbReference>
<dbReference type="InterPro" id="IPR052802">
    <property type="entry name" value="KNTC1"/>
</dbReference>
<dbReference type="GO" id="GO:1903394">
    <property type="term" value="P:protein localization to kinetochore involved in kinetochore assembly"/>
    <property type="evidence" value="ECO:0007669"/>
    <property type="project" value="TreeGrafter"/>
</dbReference>
<feature type="domain" description="KNTC1 N-terminal" evidence="3">
    <location>
        <begin position="104"/>
        <end position="155"/>
    </location>
</feature>
<evidence type="ECO:0000259" key="4">
    <source>
        <dbReference type="Pfam" id="PF24515"/>
    </source>
</evidence>
<feature type="domain" description="KNTC1 second ARM-repeats" evidence="5">
    <location>
        <begin position="544"/>
        <end position="706"/>
    </location>
</feature>
<dbReference type="Pfam" id="PF10493">
    <property type="entry name" value="Rod_C"/>
    <property type="match status" value="1"/>
</dbReference>
<dbReference type="InterPro" id="IPR019527">
    <property type="entry name" value="RZZ-complex_KNTC1/ROD_C"/>
</dbReference>
<evidence type="ECO:0000313" key="7">
    <source>
        <dbReference type="Ensembl" id="ENSSLDP00000022927.1"/>
    </source>
</evidence>